<dbReference type="Proteomes" id="UP000422648">
    <property type="component" value="Segment"/>
</dbReference>
<dbReference type="KEGG" id="vg:55802857"/>
<dbReference type="EMBL" id="AP019524">
    <property type="protein sequence ID" value="BBI90444.1"/>
    <property type="molecule type" value="Genomic_DNA"/>
</dbReference>
<proteinExistence type="predicted"/>
<sequence length="147" mass="17160">MENTQTKYLNFLKEHVIGTEGEQKVHIPMHGKIYKKLDRMPFITVKFKHVATYTRSLHYDIMFGDECVRVLIYMSLDSSPLKKGNEFTNKVRKVGIKLARHIYGDDTITEMQRVIDKDFSDTITKLGKQHLTELIDKEFIGEIVNPK</sequence>
<protein>
    <submittedName>
        <fullName evidence="1">Uncharacterized protein</fullName>
    </submittedName>
</protein>
<evidence type="ECO:0000313" key="2">
    <source>
        <dbReference type="Proteomes" id="UP000422648"/>
    </source>
</evidence>
<name>A0A5S9C0Z8_9CAUD</name>
<dbReference type="GeneID" id="55802857"/>
<keyword evidence="2" id="KW-1185">Reference proteome</keyword>
<dbReference type="RefSeq" id="YP_009873736.1">
    <property type="nucleotide sequence ID" value="NC_049340.1"/>
</dbReference>
<reference evidence="1 2" key="1">
    <citation type="journal article" date="2019" name="Arch. Virol.">
        <title>A novel jumbo Tenacibaculum maritimum lytic phage with head-fiber-like appendages.</title>
        <authorList>
            <person name="Kawato Y."/>
            <person name="Istiqomah I."/>
            <person name="Gaafar A.Y."/>
            <person name="Hanaoka M."/>
            <person name="Ishimaru K."/>
            <person name="Yasuike M."/>
            <person name="Nishiki I."/>
            <person name="Nakamura Y."/>
            <person name="Fujiwara A."/>
            <person name="Nakai T."/>
        </authorList>
    </citation>
    <scope>NUCLEOTIDE SEQUENCE [LARGE SCALE GENOMIC DNA]</scope>
    <source>
        <strain evidence="1 2">PTm1</strain>
    </source>
</reference>
<evidence type="ECO:0000313" key="1">
    <source>
        <dbReference type="EMBL" id="BBI90444.1"/>
    </source>
</evidence>
<accession>A0A5S9C0Z8</accession>
<organism evidence="1 2">
    <name type="scientific">Tenacibaculum phage PTm1</name>
    <dbReference type="NCBI Taxonomy" id="2547425"/>
    <lineage>
        <taxon>Viruses</taxon>
        <taxon>Duplodnaviria</taxon>
        <taxon>Heunggongvirae</taxon>
        <taxon>Uroviricota</taxon>
        <taxon>Caudoviricetes</taxon>
        <taxon>Shirahamavirus</taxon>
        <taxon>Shirahamavirus PTm1</taxon>
    </lineage>
</organism>